<dbReference type="GeneID" id="18821390"/>
<protein>
    <recommendedName>
        <fullName evidence="3">Phosphatidylglycerol/phosphatidylinositol transfer protein</fullName>
    </recommendedName>
</protein>
<keyword evidence="1" id="KW-0732">Signal</keyword>
<sequence>MKIFAFAATVASILAPVIAQTIDIGYPTDGTVFNPGQSVNAQILRPDSIIGCTEVGIALAIDTCSNGTCPSPSDVLGSVLYSGPFKPTAHAQQGFYQNFTVQIPSGLNAGEAIFTLTHLCLLGAGPTPLLEYRNASVTIS</sequence>
<feature type="signal peptide" evidence="1">
    <location>
        <begin position="1"/>
        <end position="19"/>
    </location>
</feature>
<evidence type="ECO:0000256" key="1">
    <source>
        <dbReference type="SAM" id="SignalP"/>
    </source>
</evidence>
<reference evidence="2" key="1">
    <citation type="submission" date="2011-04" db="EMBL/GenBank/DDBJ databases">
        <title>Evolution of plant cell wall degrading machinery underlies the functional diversity of forest fungi.</title>
        <authorList>
            <consortium name="US DOE Joint Genome Institute (JGI-PGF)"/>
            <person name="Eastwood D.C."/>
            <person name="Floudas D."/>
            <person name="Binder M."/>
            <person name="Majcherczyk A."/>
            <person name="Schneider P."/>
            <person name="Aerts A."/>
            <person name="Asiegbu F.O."/>
            <person name="Baker S.E."/>
            <person name="Barry K."/>
            <person name="Bendiksby M."/>
            <person name="Blumentritt M."/>
            <person name="Coutinho P.M."/>
            <person name="Cullen D."/>
            <person name="Cullen D."/>
            <person name="Gathman A."/>
            <person name="Goodell B."/>
            <person name="Henrissat B."/>
            <person name="Ihrmark K."/>
            <person name="Kauserud H."/>
            <person name="Kohler A."/>
            <person name="LaButti K."/>
            <person name="Lapidus A."/>
            <person name="Lavin J.L."/>
            <person name="Lee Y.-H."/>
            <person name="Lindquist E."/>
            <person name="Lilly W."/>
            <person name="Lucas S."/>
            <person name="Morin E."/>
            <person name="Murat C."/>
            <person name="Oguiza J.A."/>
            <person name="Park J."/>
            <person name="Pisabarro A.G."/>
            <person name="Riley R."/>
            <person name="Rosling A."/>
            <person name="Salamov A."/>
            <person name="Schmidt O."/>
            <person name="Schmutz J."/>
            <person name="Skrede I."/>
            <person name="Stenlid J."/>
            <person name="Wiebenga A."/>
            <person name="Xie X."/>
            <person name="Kues U."/>
            <person name="Hibbett D.S."/>
            <person name="Hoffmeister D."/>
            <person name="Hogberg N."/>
            <person name="Martin F."/>
            <person name="Grigoriev I.V."/>
            <person name="Watkinson S.C."/>
        </authorList>
    </citation>
    <scope>NUCLEOTIDE SEQUENCE</scope>
    <source>
        <strain evidence="2">S7.9</strain>
    </source>
</reference>
<evidence type="ECO:0008006" key="3">
    <source>
        <dbReference type="Google" id="ProtNLM"/>
    </source>
</evidence>
<dbReference type="EMBL" id="GL945444">
    <property type="protein sequence ID" value="EGO19255.1"/>
    <property type="molecule type" value="Genomic_DNA"/>
</dbReference>
<organism>
    <name type="scientific">Serpula lacrymans var. lacrymans (strain S7.9)</name>
    <name type="common">Dry rot fungus</name>
    <dbReference type="NCBI Taxonomy" id="578457"/>
    <lineage>
        <taxon>Eukaryota</taxon>
        <taxon>Fungi</taxon>
        <taxon>Dikarya</taxon>
        <taxon>Basidiomycota</taxon>
        <taxon>Agaricomycotina</taxon>
        <taxon>Agaricomycetes</taxon>
        <taxon>Agaricomycetidae</taxon>
        <taxon>Boletales</taxon>
        <taxon>Coniophorineae</taxon>
        <taxon>Serpulaceae</taxon>
        <taxon>Serpula</taxon>
    </lineage>
</organism>
<accession>F8PC55</accession>
<dbReference type="OrthoDB" id="2841294at2759"/>
<dbReference type="AlphaFoldDB" id="F8PC55"/>
<dbReference type="RefSeq" id="XP_007323976.1">
    <property type="nucleotide sequence ID" value="XM_007323914.1"/>
</dbReference>
<dbReference type="Pfam" id="PF19271">
    <property type="entry name" value="Nis1"/>
    <property type="match status" value="1"/>
</dbReference>
<evidence type="ECO:0000313" key="2">
    <source>
        <dbReference type="EMBL" id="EGO19255.1"/>
    </source>
</evidence>
<dbReference type="InterPro" id="IPR045469">
    <property type="entry name" value="Nis1"/>
</dbReference>
<gene>
    <name evidence="2" type="ORF">SERLADRAFT_479634</name>
</gene>
<proteinExistence type="predicted"/>
<feature type="chain" id="PRO_5003376678" description="Phosphatidylglycerol/phosphatidylinositol transfer protein" evidence="1">
    <location>
        <begin position="20"/>
        <end position="140"/>
    </location>
</feature>
<dbReference type="HOGENOM" id="CLU_137500_0_0_1"/>
<name>F8PC55_SERL9</name>
<dbReference type="Proteomes" id="UP000008064">
    <property type="component" value="Unassembled WGS sequence"/>
</dbReference>
<dbReference type="KEGG" id="sla:SERLADRAFT_479634"/>